<protein>
    <submittedName>
        <fullName evidence="2">Uncharacterized protein</fullName>
    </submittedName>
</protein>
<name>A0A437DBX6_ORYJA</name>
<dbReference type="AlphaFoldDB" id="A0A437DBX6"/>
<organism evidence="2 3">
    <name type="scientific">Oryzias javanicus</name>
    <name type="common">Javanese ricefish</name>
    <name type="synonym">Aplocheilus javanicus</name>
    <dbReference type="NCBI Taxonomy" id="123683"/>
    <lineage>
        <taxon>Eukaryota</taxon>
        <taxon>Metazoa</taxon>
        <taxon>Chordata</taxon>
        <taxon>Craniata</taxon>
        <taxon>Vertebrata</taxon>
        <taxon>Euteleostomi</taxon>
        <taxon>Actinopterygii</taxon>
        <taxon>Neopterygii</taxon>
        <taxon>Teleostei</taxon>
        <taxon>Neoteleostei</taxon>
        <taxon>Acanthomorphata</taxon>
        <taxon>Ovalentaria</taxon>
        <taxon>Atherinomorphae</taxon>
        <taxon>Beloniformes</taxon>
        <taxon>Adrianichthyidae</taxon>
        <taxon>Oryziinae</taxon>
        <taxon>Oryzias</taxon>
    </lineage>
</organism>
<evidence type="ECO:0000313" key="3">
    <source>
        <dbReference type="Proteomes" id="UP000283210"/>
    </source>
</evidence>
<dbReference type="OrthoDB" id="5592979at2759"/>
<gene>
    <name evidence="2" type="ORF">OJAV_G00060710</name>
</gene>
<proteinExistence type="predicted"/>
<evidence type="ECO:0000313" key="2">
    <source>
        <dbReference type="EMBL" id="RVE72355.1"/>
    </source>
</evidence>
<dbReference type="Proteomes" id="UP000283210">
    <property type="component" value="Chromosome 6"/>
</dbReference>
<sequence length="165" mass="19070">MSSCQRRKSGKRRARAASEQARALRVKNTQLALNRIKAELWWAKKERRINRRAVLQVFKRRRSSQNHLEGFSGAFKAMRSAQEHTELINRMNELIKDSLQTEDAAPDGSDGLYSPSVLLAELEKLEQSLEEEEVLAASPSHHARLEEEEDIEEDLEYLRQWANSL</sequence>
<keyword evidence="3" id="KW-1185">Reference proteome</keyword>
<accession>A0A437DBX6</accession>
<reference evidence="2 3" key="2">
    <citation type="submission" date="2019-01" db="EMBL/GenBank/DDBJ databases">
        <title>A chromosome length genome reference of the Java medaka (oryzias javanicus).</title>
        <authorList>
            <person name="Herpin A."/>
            <person name="Takehana Y."/>
            <person name="Naruse K."/>
            <person name="Ansai S."/>
            <person name="Kawaguchi M."/>
        </authorList>
    </citation>
    <scope>NUCLEOTIDE SEQUENCE [LARGE SCALE GENOMIC DNA]</scope>
    <source>
        <strain evidence="2">RS831</strain>
        <tissue evidence="2">Whole body</tissue>
    </source>
</reference>
<reference evidence="2 3" key="1">
    <citation type="submission" date="2018-11" db="EMBL/GenBank/DDBJ databases">
        <authorList>
            <person name="Lopez-Roques C."/>
            <person name="Donnadieu C."/>
            <person name="Bouchez O."/>
            <person name="Klopp C."/>
            <person name="Cabau C."/>
            <person name="Zahm M."/>
        </authorList>
    </citation>
    <scope>NUCLEOTIDE SEQUENCE [LARGE SCALE GENOMIC DNA]</scope>
    <source>
        <strain evidence="2">RS831</strain>
        <tissue evidence="2">Whole body</tissue>
    </source>
</reference>
<evidence type="ECO:0000256" key="1">
    <source>
        <dbReference type="SAM" id="MobiDB-lite"/>
    </source>
</evidence>
<feature type="compositionally biased region" description="Basic residues" evidence="1">
    <location>
        <begin position="1"/>
        <end position="15"/>
    </location>
</feature>
<dbReference type="EMBL" id="CM012442">
    <property type="protein sequence ID" value="RVE72355.1"/>
    <property type="molecule type" value="Genomic_DNA"/>
</dbReference>
<feature type="region of interest" description="Disordered" evidence="1">
    <location>
        <begin position="1"/>
        <end position="21"/>
    </location>
</feature>